<evidence type="ECO:0000313" key="3">
    <source>
        <dbReference type="Proteomes" id="UP000784294"/>
    </source>
</evidence>
<name>A0A3S5BT12_9PLAT</name>
<reference evidence="2" key="1">
    <citation type="submission" date="2018-11" db="EMBL/GenBank/DDBJ databases">
        <authorList>
            <consortium name="Pathogen Informatics"/>
        </authorList>
    </citation>
    <scope>NUCLEOTIDE SEQUENCE</scope>
</reference>
<evidence type="ECO:0000256" key="1">
    <source>
        <dbReference type="SAM" id="MobiDB-lite"/>
    </source>
</evidence>
<comment type="caution">
    <text evidence="2">The sequence shown here is derived from an EMBL/GenBank/DDBJ whole genome shotgun (WGS) entry which is preliminary data.</text>
</comment>
<gene>
    <name evidence="2" type="ORF">PXEA_LOCUS10448</name>
</gene>
<protein>
    <submittedName>
        <fullName evidence="2">Uncharacterized protein</fullName>
    </submittedName>
</protein>
<organism evidence="2 3">
    <name type="scientific">Protopolystoma xenopodis</name>
    <dbReference type="NCBI Taxonomy" id="117903"/>
    <lineage>
        <taxon>Eukaryota</taxon>
        <taxon>Metazoa</taxon>
        <taxon>Spiralia</taxon>
        <taxon>Lophotrochozoa</taxon>
        <taxon>Platyhelminthes</taxon>
        <taxon>Monogenea</taxon>
        <taxon>Polyopisthocotylea</taxon>
        <taxon>Polystomatidea</taxon>
        <taxon>Polystomatidae</taxon>
        <taxon>Protopolystoma</taxon>
    </lineage>
</organism>
<accession>A0A3S5BT12</accession>
<dbReference type="EMBL" id="CAAALY010030696">
    <property type="protein sequence ID" value="VEL17008.1"/>
    <property type="molecule type" value="Genomic_DNA"/>
</dbReference>
<dbReference type="AlphaFoldDB" id="A0A3S5BT12"/>
<keyword evidence="3" id="KW-1185">Reference proteome</keyword>
<evidence type="ECO:0000313" key="2">
    <source>
        <dbReference type="EMBL" id="VEL17008.1"/>
    </source>
</evidence>
<feature type="region of interest" description="Disordered" evidence="1">
    <location>
        <begin position="144"/>
        <end position="183"/>
    </location>
</feature>
<dbReference type="Proteomes" id="UP000784294">
    <property type="component" value="Unassembled WGS sequence"/>
</dbReference>
<proteinExistence type="predicted"/>
<sequence length="183" mass="20323">MMVPCADDVHHMTDESLTPFHWKQRQHELFSKANRQLVKRNLPSSSGANDLPICSLEMEFKRCLRNGSGLVVNVSEVGLNLQSYMATALGGRRLVDKPAPLLRHVARPVAPSGQANRPDCEQGQCMYTEIGQYQIRNVQNTGQQASKRVLETADTDSDFNADSATDHDTDSNPDSGEDSFSRF</sequence>